<dbReference type="SUPFAM" id="SSF55681">
    <property type="entry name" value="Class II aaRS and biotin synthetases"/>
    <property type="match status" value="1"/>
</dbReference>
<evidence type="ECO:0000256" key="6">
    <source>
        <dbReference type="ARBA" id="ARBA00012814"/>
    </source>
</evidence>
<evidence type="ECO:0000256" key="14">
    <source>
        <dbReference type="ARBA" id="ARBA00022786"/>
    </source>
</evidence>
<evidence type="ECO:0000256" key="18">
    <source>
        <dbReference type="ARBA" id="ARBA00022842"/>
    </source>
</evidence>
<keyword evidence="20" id="KW-0030">Aminoacyl-tRNA synthetase</keyword>
<dbReference type="InterPro" id="IPR001394">
    <property type="entry name" value="Peptidase_C19_UCH"/>
</dbReference>
<comment type="cofactor">
    <cofactor evidence="2">
        <name>Mg(2+)</name>
        <dbReference type="ChEBI" id="CHEBI:18420"/>
    </cofactor>
</comment>
<dbReference type="InterPro" id="IPR005146">
    <property type="entry name" value="B3/B4_tRNA-bd"/>
</dbReference>
<dbReference type="GO" id="GO:0006508">
    <property type="term" value="P:proteolysis"/>
    <property type="evidence" value="ECO:0007669"/>
    <property type="project" value="UniProtKB-KW"/>
</dbReference>
<evidence type="ECO:0000313" key="28">
    <source>
        <dbReference type="Proteomes" id="UP001274896"/>
    </source>
</evidence>
<sequence>MRSRTCIKTGLDKHQYFRKCVWHSERFKGKSMGKKRAKDRGRSPKEDRDISADLTGVTCTHIRKGTDPSWLRKTSLDKSWDLCEACETCEQKKESENEDAQETPAIWMCLKCGHRGCGRLSENQHAIKHYETPRSDPHCLVLSLDNWSVWCYICDDYIYYSSTGQLAQLISNIKKQMQGESRPKSATRNAKEENTSSETVQEDDTGKEQENKEEQKENKKCVKQNGQAAQSLMVPVRGLSNLGNTCFFNAVLQNLSQTRLLRELLSDLRDEEKSVSITPSSSSELDPLQVQLPRPGSLTLAMCQLLNEIQETKKGVVTPRELFTQVCKKAARFKGFQQQDSQELLRYLLDGMRAEENIRVTAGILNALKSSGKTSEPEQKKLVKEYESNGVTKSFVERVFGGELTSTVMCTECKTVSVVTEVFLDLSLPVTDEAYKKKKGGGQQKKSENIESGQSVETPLTNENGDMPVGAGSKYQQKKAKKQAKKQAKTQRRQQKQSAKFTLDLLTSEDASPEVPPLSTNEQQKAEIESPAEELINQSEPAEQNQETPADEEREDDEEGEQNSSNRFISLSEEGTGNLEVEEEDGHIEADLTKSVRALSISEDQQSKEQDGSKHLGELSGVESPSVHTGGKKKVYTEALKQMLISSPPPVLTLHLKRFQQVGYSVCKVNRHVQFSQVLDLGPFCSAKCKGVEEGQTQLLYSLYGIVEHSGTMRSGHYTAFVKARPYAHANSGLVNGAAADEEFDELCFEFGLELDEITSEKDIISREQGDQKAEGASDVVLYKIDVPANRYDLLCLEGLVRGLQVFKEKLEVPRYRRVSPVNGDPQRLIITEETAGVRPHAVAAVLRNITFTPERYDSFIELQEKLHQNICRKRTLVAIGTHDLDTISGPFTYTAKAPEEIRFRPLNQRQEYTATQLMSLYKTDSHLRHYLHIIEDEPLYPVIYDSNGVVLSMPPIINGEHSKISVNTRNVFIECTATDITKAKIVLDMMVTMFSEYCNEPFTVEEAEVVYPDGRMFSYPELAYRTETLSADFINRRVGINETADSISHLLTRMCLRSEVTGEADQIQVEIPPTRSDVIHACDIMEDAAMAYGFNNIIRTTPRTYTVANQLPLNKLTELLRTDLAAAGFTEALTFALCSQEDIADKLGKNIKETRAVHISNPKTAEFQVARTTLLPGLLKTVAANRKMALPLKLFEISDVVLKDEDKDVGACNNRRLCAVYYNKTPGFEVIHGLLDRLMQLLDVKPGHNNGYHIQASEDSTFFPGRCAEIFFGGKTIGRLGVLHPDVINAFDLTMPCSALDVDIEPFL</sequence>
<dbReference type="SMART" id="SM00874">
    <property type="entry name" value="B5"/>
    <property type="match status" value="1"/>
</dbReference>
<evidence type="ECO:0000256" key="1">
    <source>
        <dbReference type="ARBA" id="ARBA00000707"/>
    </source>
</evidence>
<keyword evidence="16" id="KW-0862">Zinc</keyword>
<evidence type="ECO:0000256" key="7">
    <source>
        <dbReference type="ARBA" id="ARBA00017032"/>
    </source>
</evidence>
<feature type="compositionally biased region" description="Polar residues" evidence="23">
    <location>
        <begin position="178"/>
        <end position="188"/>
    </location>
</feature>
<keyword evidence="19" id="KW-0648">Protein biosynthesis</keyword>
<feature type="domain" description="B5" evidence="26">
    <location>
        <begin position="1023"/>
        <end position="1100"/>
    </location>
</feature>
<dbReference type="SUPFAM" id="SSF56037">
    <property type="entry name" value="PheT/TilS domain"/>
    <property type="match status" value="1"/>
</dbReference>
<dbReference type="InterPro" id="IPR001607">
    <property type="entry name" value="Znf_UBP"/>
</dbReference>
<feature type="domain" description="UBP-type" evidence="25">
    <location>
        <begin position="57"/>
        <end position="177"/>
    </location>
</feature>
<evidence type="ECO:0000256" key="10">
    <source>
        <dbReference type="ARBA" id="ARBA00022670"/>
    </source>
</evidence>
<dbReference type="CDD" id="cd02667">
    <property type="entry name" value="Peptidase_C19K"/>
    <property type="match status" value="1"/>
</dbReference>
<evidence type="ECO:0000256" key="22">
    <source>
        <dbReference type="PROSITE-ProRule" id="PRU00502"/>
    </source>
</evidence>
<evidence type="ECO:0000256" key="3">
    <source>
        <dbReference type="ARBA" id="ARBA00004496"/>
    </source>
</evidence>
<dbReference type="Gene3D" id="3.50.40.10">
    <property type="entry name" value="Phenylalanyl-trna Synthetase, Chain B, domain 3"/>
    <property type="match status" value="1"/>
</dbReference>
<keyword evidence="10" id="KW-0645">Protease</keyword>
<evidence type="ECO:0000259" key="24">
    <source>
        <dbReference type="PROSITE" id="PS50235"/>
    </source>
</evidence>
<feature type="domain" description="USP" evidence="24">
    <location>
        <begin position="237"/>
        <end position="770"/>
    </location>
</feature>
<dbReference type="FunFam" id="3.30.56.10:FF:000003">
    <property type="entry name" value="Phenylalanine--tRNA ligase beta subunit"/>
    <property type="match status" value="1"/>
</dbReference>
<comment type="catalytic activity">
    <reaction evidence="1">
        <text>Thiol-dependent hydrolysis of ester, thioester, amide, peptide and isopeptide bonds formed by the C-terminal Gly of ubiquitin (a 76-residue protein attached to proteins as an intracellular targeting signal).</text>
        <dbReference type="EC" id="3.4.19.12"/>
    </reaction>
</comment>
<evidence type="ECO:0000259" key="26">
    <source>
        <dbReference type="PROSITE" id="PS51483"/>
    </source>
</evidence>
<dbReference type="SUPFAM" id="SSF57850">
    <property type="entry name" value="RING/U-box"/>
    <property type="match status" value="1"/>
</dbReference>
<dbReference type="InterPro" id="IPR004531">
    <property type="entry name" value="Phe-tRNA-synth_IIc_bsu_arc_euk"/>
</dbReference>
<dbReference type="CDD" id="cd00769">
    <property type="entry name" value="PheRS_beta_core"/>
    <property type="match status" value="1"/>
</dbReference>
<feature type="compositionally biased region" description="Basic and acidic residues" evidence="23">
    <location>
        <begin position="605"/>
        <end position="617"/>
    </location>
</feature>
<evidence type="ECO:0000259" key="25">
    <source>
        <dbReference type="PROSITE" id="PS50271"/>
    </source>
</evidence>
<evidence type="ECO:0000256" key="4">
    <source>
        <dbReference type="ARBA" id="ARBA00007438"/>
    </source>
</evidence>
<dbReference type="PROSITE" id="PS00973">
    <property type="entry name" value="USP_2"/>
    <property type="match status" value="1"/>
</dbReference>
<dbReference type="Gene3D" id="3.30.930.10">
    <property type="entry name" value="Bira Bifunctional Protein, Domain 2"/>
    <property type="match status" value="1"/>
</dbReference>
<comment type="caution">
    <text evidence="27">The sequence shown here is derived from an EMBL/GenBank/DDBJ whole genome shotgun (WGS) entry which is preliminary data.</text>
</comment>
<dbReference type="Gene3D" id="3.30.40.10">
    <property type="entry name" value="Zinc/RING finger domain, C3HC4 (zinc finger)"/>
    <property type="match status" value="1"/>
</dbReference>
<evidence type="ECO:0000256" key="5">
    <source>
        <dbReference type="ARBA" id="ARBA00012759"/>
    </source>
</evidence>
<dbReference type="InterPro" id="IPR020825">
    <property type="entry name" value="Phe-tRNA_synthase-like_B3/B4"/>
</dbReference>
<dbReference type="SUPFAM" id="SSF46955">
    <property type="entry name" value="Putative DNA-binding domain"/>
    <property type="match status" value="1"/>
</dbReference>
<evidence type="ECO:0000256" key="16">
    <source>
        <dbReference type="ARBA" id="ARBA00022833"/>
    </source>
</evidence>
<dbReference type="GO" id="GO:0004843">
    <property type="term" value="F:cysteine-type deubiquitinase activity"/>
    <property type="evidence" value="ECO:0007669"/>
    <property type="project" value="UniProtKB-EC"/>
</dbReference>
<keyword evidence="14" id="KW-0833">Ubl conjugation pathway</keyword>
<dbReference type="PROSITE" id="PS50271">
    <property type="entry name" value="ZF_UBP"/>
    <property type="match status" value="1"/>
</dbReference>
<dbReference type="FunFam" id="3.30.40.10:FF:000147">
    <property type="entry name" value="Ubiquitin carboxyl-terminal hydrolase 16"/>
    <property type="match status" value="1"/>
</dbReference>
<keyword evidence="12" id="KW-0547">Nucleotide-binding</keyword>
<evidence type="ECO:0000256" key="23">
    <source>
        <dbReference type="SAM" id="MobiDB-lite"/>
    </source>
</evidence>
<dbReference type="FunFam" id="3.30.930.10:FF:000032">
    <property type="entry name" value="Phenylalanine--tRNA ligase beta subunit"/>
    <property type="match status" value="1"/>
</dbReference>
<dbReference type="PROSITE" id="PS00972">
    <property type="entry name" value="USP_1"/>
    <property type="match status" value="1"/>
</dbReference>
<dbReference type="InterPro" id="IPR038765">
    <property type="entry name" value="Papain-like_cys_pep_sf"/>
</dbReference>
<feature type="region of interest" description="Disordered" evidence="23">
    <location>
        <begin position="602"/>
        <end position="630"/>
    </location>
</feature>
<dbReference type="Pfam" id="PF03484">
    <property type="entry name" value="B5"/>
    <property type="match status" value="1"/>
</dbReference>
<evidence type="ECO:0000256" key="2">
    <source>
        <dbReference type="ARBA" id="ARBA00001946"/>
    </source>
</evidence>
<dbReference type="Gene3D" id="3.30.56.10">
    <property type="match status" value="2"/>
</dbReference>
<keyword evidence="15" id="KW-0378">Hydrolase</keyword>
<evidence type="ECO:0000256" key="12">
    <source>
        <dbReference type="ARBA" id="ARBA00022741"/>
    </source>
</evidence>
<feature type="compositionally biased region" description="Acidic residues" evidence="23">
    <location>
        <begin position="549"/>
        <end position="561"/>
    </location>
</feature>
<dbReference type="PANTHER" id="PTHR10947:SF0">
    <property type="entry name" value="PHENYLALANINE--TRNA LIGASE BETA SUBUNIT"/>
    <property type="match status" value="1"/>
</dbReference>
<dbReference type="FunFam" id="3.50.40.10:FF:000002">
    <property type="entry name" value="phenylalanine--tRNA ligase beta subunit"/>
    <property type="match status" value="1"/>
</dbReference>
<dbReference type="EC" id="6.1.1.20" evidence="6"/>
<feature type="compositionally biased region" description="Polar residues" evidence="23">
    <location>
        <begin position="450"/>
        <end position="464"/>
    </location>
</feature>
<dbReference type="SUPFAM" id="SSF54001">
    <property type="entry name" value="Cysteine proteinases"/>
    <property type="match status" value="1"/>
</dbReference>
<feature type="region of interest" description="Disordered" evidence="23">
    <location>
        <begin position="178"/>
        <end position="224"/>
    </location>
</feature>
<reference evidence="27" key="1">
    <citation type="submission" date="2023-06" db="EMBL/GenBank/DDBJ databases">
        <title>Male Hemibagrus guttatus genome.</title>
        <authorList>
            <person name="Bian C."/>
        </authorList>
    </citation>
    <scope>NUCLEOTIDE SEQUENCE</scope>
    <source>
        <strain evidence="27">Male_cb2023</strain>
        <tissue evidence="27">Muscle</tissue>
    </source>
</reference>
<keyword evidence="28" id="KW-1185">Reference proteome</keyword>
<gene>
    <name evidence="27" type="ORF">QTP70_018170</name>
</gene>
<keyword evidence="11" id="KW-0479">Metal-binding</keyword>
<dbReference type="GO" id="GO:0008270">
    <property type="term" value="F:zinc ion binding"/>
    <property type="evidence" value="ECO:0007669"/>
    <property type="project" value="UniProtKB-KW"/>
</dbReference>
<keyword evidence="18" id="KW-0460">Magnesium</keyword>
<proteinExistence type="inferred from homology"/>
<dbReference type="EMBL" id="JAUCMX010000011">
    <property type="protein sequence ID" value="KAK3531371.1"/>
    <property type="molecule type" value="Genomic_DNA"/>
</dbReference>
<evidence type="ECO:0000256" key="17">
    <source>
        <dbReference type="ARBA" id="ARBA00022840"/>
    </source>
</evidence>
<dbReference type="GO" id="GO:0016579">
    <property type="term" value="P:protein deubiquitination"/>
    <property type="evidence" value="ECO:0007669"/>
    <property type="project" value="InterPro"/>
</dbReference>
<dbReference type="Pfam" id="PF03483">
    <property type="entry name" value="B3_4"/>
    <property type="match status" value="1"/>
</dbReference>
<evidence type="ECO:0000256" key="21">
    <source>
        <dbReference type="ARBA" id="ARBA00033189"/>
    </source>
</evidence>
<dbReference type="InterPro" id="IPR045060">
    <property type="entry name" value="Phe-tRNA-ligase_IIc_bsu"/>
</dbReference>
<evidence type="ECO:0000313" key="27">
    <source>
        <dbReference type="EMBL" id="KAK3531371.1"/>
    </source>
</evidence>
<evidence type="ECO:0000256" key="19">
    <source>
        <dbReference type="ARBA" id="ARBA00022917"/>
    </source>
</evidence>
<dbReference type="InterPro" id="IPR045864">
    <property type="entry name" value="aa-tRNA-synth_II/BPL/LPL"/>
</dbReference>
<dbReference type="InterPro" id="IPR040659">
    <property type="entry name" value="PhetRS_B1"/>
</dbReference>
<dbReference type="InterPro" id="IPR028889">
    <property type="entry name" value="USP"/>
</dbReference>
<dbReference type="Gene3D" id="3.90.70.10">
    <property type="entry name" value="Cysteine proteinases"/>
    <property type="match status" value="2"/>
</dbReference>
<dbReference type="GO" id="GO:0003723">
    <property type="term" value="F:RNA binding"/>
    <property type="evidence" value="ECO:0007669"/>
    <property type="project" value="InterPro"/>
</dbReference>
<dbReference type="Proteomes" id="UP001274896">
    <property type="component" value="Unassembled WGS sequence"/>
</dbReference>
<keyword evidence="9" id="KW-0436">Ligase</keyword>
<dbReference type="Pfam" id="PF18262">
    <property type="entry name" value="PhetRS_B1"/>
    <property type="match status" value="1"/>
</dbReference>
<protein>
    <recommendedName>
        <fullName evidence="7">Phenylalanine--tRNA ligase beta subunit</fullName>
        <ecNumber evidence="5">3.4.19.12</ecNumber>
        <ecNumber evidence="6">6.1.1.20</ecNumber>
    </recommendedName>
    <alternativeName>
        <fullName evidence="21">Phenylalanyl-tRNA synthetase beta subunit</fullName>
    </alternativeName>
</protein>
<dbReference type="InterPro" id="IPR018200">
    <property type="entry name" value="USP_CS"/>
</dbReference>
<evidence type="ECO:0000256" key="13">
    <source>
        <dbReference type="ARBA" id="ARBA00022771"/>
    </source>
</evidence>
<organism evidence="27 28">
    <name type="scientific">Hemibagrus guttatus</name>
    <dbReference type="NCBI Taxonomy" id="175788"/>
    <lineage>
        <taxon>Eukaryota</taxon>
        <taxon>Metazoa</taxon>
        <taxon>Chordata</taxon>
        <taxon>Craniata</taxon>
        <taxon>Vertebrata</taxon>
        <taxon>Euteleostomi</taxon>
        <taxon>Actinopterygii</taxon>
        <taxon>Neopterygii</taxon>
        <taxon>Teleostei</taxon>
        <taxon>Ostariophysi</taxon>
        <taxon>Siluriformes</taxon>
        <taxon>Bagridae</taxon>
        <taxon>Hemibagrus</taxon>
    </lineage>
</organism>
<evidence type="ECO:0000256" key="8">
    <source>
        <dbReference type="ARBA" id="ARBA00022490"/>
    </source>
</evidence>
<feature type="compositionally biased region" description="Polar residues" evidence="23">
    <location>
        <begin position="536"/>
        <end position="548"/>
    </location>
</feature>
<evidence type="ECO:0000256" key="15">
    <source>
        <dbReference type="ARBA" id="ARBA00022801"/>
    </source>
</evidence>
<dbReference type="PANTHER" id="PTHR10947">
    <property type="entry name" value="PHENYLALANYL-TRNA SYNTHETASE BETA CHAIN AND LEUCINE-RICH REPEAT-CONTAINING PROTEIN 47"/>
    <property type="match status" value="1"/>
</dbReference>
<keyword evidence="8" id="KW-0963">Cytoplasm</keyword>
<dbReference type="NCBIfam" id="TIGR00471">
    <property type="entry name" value="pheT_arch"/>
    <property type="match status" value="1"/>
</dbReference>
<dbReference type="SMART" id="SM00290">
    <property type="entry name" value="ZnF_UBP"/>
    <property type="match status" value="1"/>
</dbReference>
<feature type="region of interest" description="Disordered" evidence="23">
    <location>
        <begin position="436"/>
        <end position="590"/>
    </location>
</feature>
<dbReference type="PROSITE" id="PS51483">
    <property type="entry name" value="B5"/>
    <property type="match status" value="1"/>
</dbReference>
<dbReference type="InterPro" id="IPR009061">
    <property type="entry name" value="DNA-bd_dom_put_sf"/>
</dbReference>
<evidence type="ECO:0000256" key="9">
    <source>
        <dbReference type="ARBA" id="ARBA00022598"/>
    </source>
</evidence>
<dbReference type="GO" id="GO:0006432">
    <property type="term" value="P:phenylalanyl-tRNA aminoacylation"/>
    <property type="evidence" value="ECO:0007669"/>
    <property type="project" value="InterPro"/>
</dbReference>
<feature type="compositionally biased region" description="Basic and acidic residues" evidence="23">
    <location>
        <begin position="204"/>
        <end position="220"/>
    </location>
</feature>
<dbReference type="GO" id="GO:0009328">
    <property type="term" value="C:phenylalanine-tRNA ligase complex"/>
    <property type="evidence" value="ECO:0007669"/>
    <property type="project" value="TreeGrafter"/>
</dbReference>
<dbReference type="PROSITE" id="PS50235">
    <property type="entry name" value="USP_3"/>
    <property type="match status" value="1"/>
</dbReference>
<evidence type="ECO:0000256" key="11">
    <source>
        <dbReference type="ARBA" id="ARBA00022723"/>
    </source>
</evidence>
<dbReference type="InterPro" id="IPR041616">
    <property type="entry name" value="PheRS_beta_core"/>
</dbReference>
<name>A0AAE0QT98_9TELE</name>
<dbReference type="GO" id="GO:0000287">
    <property type="term" value="F:magnesium ion binding"/>
    <property type="evidence" value="ECO:0007669"/>
    <property type="project" value="InterPro"/>
</dbReference>
<comment type="similarity">
    <text evidence="4">Belongs to the phenylalanyl-tRNA synthetase beta subunit family. Type 2 subfamily.</text>
</comment>
<dbReference type="InterPro" id="IPR005147">
    <property type="entry name" value="tRNA_synthase_B5-dom"/>
</dbReference>
<comment type="subcellular location">
    <subcellularLocation>
        <location evidence="3">Cytoplasm</location>
    </subcellularLocation>
</comment>
<dbReference type="Pfam" id="PF02148">
    <property type="entry name" value="zf-UBP"/>
    <property type="match status" value="1"/>
</dbReference>
<accession>A0AAE0QT98</accession>
<feature type="compositionally biased region" description="Basic residues" evidence="23">
    <location>
        <begin position="476"/>
        <end position="495"/>
    </location>
</feature>
<dbReference type="Pfam" id="PF00443">
    <property type="entry name" value="UCH"/>
    <property type="match status" value="1"/>
</dbReference>
<keyword evidence="13 22" id="KW-0863">Zinc-finger</keyword>
<dbReference type="EC" id="3.4.19.12" evidence="5"/>
<dbReference type="InterPro" id="IPR013083">
    <property type="entry name" value="Znf_RING/FYVE/PHD"/>
</dbReference>
<dbReference type="SMART" id="SM00873">
    <property type="entry name" value="B3_4"/>
    <property type="match status" value="1"/>
</dbReference>
<keyword evidence="17" id="KW-0067">ATP-binding</keyword>
<dbReference type="GO" id="GO:0005524">
    <property type="term" value="F:ATP binding"/>
    <property type="evidence" value="ECO:0007669"/>
    <property type="project" value="UniProtKB-KW"/>
</dbReference>
<dbReference type="Pfam" id="PF17759">
    <property type="entry name" value="tRNA_synthFbeta"/>
    <property type="match status" value="1"/>
</dbReference>
<evidence type="ECO:0000256" key="20">
    <source>
        <dbReference type="ARBA" id="ARBA00023146"/>
    </source>
</evidence>
<dbReference type="GO" id="GO:0004826">
    <property type="term" value="F:phenylalanine-tRNA ligase activity"/>
    <property type="evidence" value="ECO:0007669"/>
    <property type="project" value="UniProtKB-EC"/>
</dbReference>